<evidence type="ECO:0000313" key="1">
    <source>
        <dbReference type="EMBL" id="DAF57659.1"/>
    </source>
</evidence>
<dbReference type="EMBL" id="BK032736">
    <property type="protein sequence ID" value="DAF57659.1"/>
    <property type="molecule type" value="Genomic_DNA"/>
</dbReference>
<protein>
    <submittedName>
        <fullName evidence="1">Uncharacterized protein</fullName>
    </submittedName>
</protein>
<reference evidence="1" key="1">
    <citation type="journal article" date="2021" name="Proc. Natl. Acad. Sci. U.S.A.">
        <title>A Catalog of Tens of Thousands of Viruses from Human Metagenomes Reveals Hidden Associations with Chronic Diseases.</title>
        <authorList>
            <person name="Tisza M.J."/>
            <person name="Buck C.B."/>
        </authorList>
    </citation>
    <scope>NUCLEOTIDE SEQUENCE</scope>
    <source>
        <strain evidence="1">CtpVv1</strain>
    </source>
</reference>
<organism evidence="1">
    <name type="scientific">Podoviridae sp. ctpVv1</name>
    <dbReference type="NCBI Taxonomy" id="2827748"/>
    <lineage>
        <taxon>Viruses</taxon>
        <taxon>Duplodnaviria</taxon>
        <taxon>Heunggongvirae</taxon>
        <taxon>Uroviricota</taxon>
        <taxon>Caudoviricetes</taxon>
    </lineage>
</organism>
<name>A0A8S5T3R5_9CAUD</name>
<sequence length="92" mass="10904">MLDDKECKRFRARTKKYLKRWMAPCELRDGFVFVGEHKHFIDAEHFIDCYKDSPTMFDYECKCDLMISHVLMTNLDIAQAADDIVQTVMEGF</sequence>
<proteinExistence type="predicted"/>
<accession>A0A8S5T3R5</accession>